<dbReference type="RefSeq" id="WP_309801310.1">
    <property type="nucleotide sequence ID" value="NZ_JAVDPW010000014.1"/>
</dbReference>
<name>A0ABU1JZ77_9PROT</name>
<protein>
    <submittedName>
        <fullName evidence="1">Uncharacterized protein</fullName>
    </submittedName>
</protein>
<dbReference type="Proteomes" id="UP001262410">
    <property type="component" value="Unassembled WGS sequence"/>
</dbReference>
<gene>
    <name evidence="1" type="ORF">E9232_006485</name>
</gene>
<proteinExistence type="predicted"/>
<reference evidence="1 2" key="1">
    <citation type="submission" date="2023-07" db="EMBL/GenBank/DDBJ databases">
        <title>Sorghum-associated microbial communities from plants grown in Nebraska, USA.</title>
        <authorList>
            <person name="Schachtman D."/>
        </authorList>
    </citation>
    <scope>NUCLEOTIDE SEQUENCE [LARGE SCALE GENOMIC DNA]</scope>
    <source>
        <strain evidence="1 2">584</strain>
    </source>
</reference>
<evidence type="ECO:0000313" key="1">
    <source>
        <dbReference type="EMBL" id="MDR6293932.1"/>
    </source>
</evidence>
<evidence type="ECO:0000313" key="2">
    <source>
        <dbReference type="Proteomes" id="UP001262410"/>
    </source>
</evidence>
<organism evidence="1 2">
    <name type="scientific">Inquilinus ginsengisoli</name>
    <dbReference type="NCBI Taxonomy" id="363840"/>
    <lineage>
        <taxon>Bacteria</taxon>
        <taxon>Pseudomonadati</taxon>
        <taxon>Pseudomonadota</taxon>
        <taxon>Alphaproteobacteria</taxon>
        <taxon>Rhodospirillales</taxon>
        <taxon>Rhodospirillaceae</taxon>
        <taxon>Inquilinus</taxon>
    </lineage>
</organism>
<keyword evidence="2" id="KW-1185">Reference proteome</keyword>
<accession>A0ABU1JZ77</accession>
<sequence>MAFVTELVFFRARPGMAVETVSADAAPDSCVSIAGGFGDIIRWRDRAGARIAAGAANVWPCDRQAVIEDPPACPPLCRSA</sequence>
<dbReference type="EMBL" id="JAVDPW010000014">
    <property type="protein sequence ID" value="MDR6293932.1"/>
    <property type="molecule type" value="Genomic_DNA"/>
</dbReference>
<comment type="caution">
    <text evidence="1">The sequence shown here is derived from an EMBL/GenBank/DDBJ whole genome shotgun (WGS) entry which is preliminary data.</text>
</comment>